<evidence type="ECO:0000313" key="1">
    <source>
        <dbReference type="EMBL" id="JAD27110.1"/>
    </source>
</evidence>
<organism evidence="1">
    <name type="scientific">Arundo donax</name>
    <name type="common">Giant reed</name>
    <name type="synonym">Donax arundinaceus</name>
    <dbReference type="NCBI Taxonomy" id="35708"/>
    <lineage>
        <taxon>Eukaryota</taxon>
        <taxon>Viridiplantae</taxon>
        <taxon>Streptophyta</taxon>
        <taxon>Embryophyta</taxon>
        <taxon>Tracheophyta</taxon>
        <taxon>Spermatophyta</taxon>
        <taxon>Magnoliopsida</taxon>
        <taxon>Liliopsida</taxon>
        <taxon>Poales</taxon>
        <taxon>Poaceae</taxon>
        <taxon>PACMAD clade</taxon>
        <taxon>Arundinoideae</taxon>
        <taxon>Arundineae</taxon>
        <taxon>Arundo</taxon>
    </lineage>
</organism>
<proteinExistence type="predicted"/>
<reference evidence="1" key="2">
    <citation type="journal article" date="2015" name="Data Brief">
        <title>Shoot transcriptome of the giant reed, Arundo donax.</title>
        <authorList>
            <person name="Barrero R.A."/>
            <person name="Guerrero F.D."/>
            <person name="Moolhuijzen P."/>
            <person name="Goolsby J.A."/>
            <person name="Tidwell J."/>
            <person name="Bellgard S.E."/>
            <person name="Bellgard M.I."/>
        </authorList>
    </citation>
    <scope>NUCLEOTIDE SEQUENCE</scope>
    <source>
        <tissue evidence="1">Shoot tissue taken approximately 20 cm above the soil surface</tissue>
    </source>
</reference>
<dbReference type="EMBL" id="GBRH01270785">
    <property type="protein sequence ID" value="JAD27110.1"/>
    <property type="molecule type" value="Transcribed_RNA"/>
</dbReference>
<reference evidence="1" key="1">
    <citation type="submission" date="2014-09" db="EMBL/GenBank/DDBJ databases">
        <authorList>
            <person name="Magalhaes I.L.F."/>
            <person name="Oliveira U."/>
            <person name="Santos F.R."/>
            <person name="Vidigal T.H.D.A."/>
            <person name="Brescovit A.D."/>
            <person name="Santos A.J."/>
        </authorList>
    </citation>
    <scope>NUCLEOTIDE SEQUENCE</scope>
    <source>
        <tissue evidence="1">Shoot tissue taken approximately 20 cm above the soil surface</tissue>
    </source>
</reference>
<accession>A0A0A9T4R0</accession>
<dbReference type="AlphaFoldDB" id="A0A0A9T4R0"/>
<sequence length="44" mass="4875">MESQQLIAGKILLLWLRGICSGLTTISRSTPSISFGSFSFAHRY</sequence>
<name>A0A0A9T4R0_ARUDO</name>
<protein>
    <submittedName>
        <fullName evidence="1">Uncharacterized protein</fullName>
    </submittedName>
</protein>